<feature type="compositionally biased region" description="Basic and acidic residues" evidence="1">
    <location>
        <begin position="192"/>
        <end position="201"/>
    </location>
</feature>
<reference evidence="2" key="1">
    <citation type="journal article" date="2014" name="Front. Microbiol.">
        <title>High frequency of phylogenetically diverse reductive dehalogenase-homologous genes in deep subseafloor sedimentary metagenomes.</title>
        <authorList>
            <person name="Kawai M."/>
            <person name="Futagami T."/>
            <person name="Toyoda A."/>
            <person name="Takaki Y."/>
            <person name="Nishi S."/>
            <person name="Hori S."/>
            <person name="Arai W."/>
            <person name="Tsubouchi T."/>
            <person name="Morono Y."/>
            <person name="Uchiyama I."/>
            <person name="Ito T."/>
            <person name="Fujiyama A."/>
            <person name="Inagaki F."/>
            <person name="Takami H."/>
        </authorList>
    </citation>
    <scope>NUCLEOTIDE SEQUENCE</scope>
    <source>
        <strain evidence="2">Expedition CK06-06</strain>
    </source>
</reference>
<accession>X0SI59</accession>
<feature type="non-terminal residue" evidence="2">
    <location>
        <position position="1"/>
    </location>
</feature>
<feature type="region of interest" description="Disordered" evidence="1">
    <location>
        <begin position="158"/>
        <end position="201"/>
    </location>
</feature>
<comment type="caution">
    <text evidence="2">The sequence shown here is derived from an EMBL/GenBank/DDBJ whole genome shotgun (WGS) entry which is preliminary data.</text>
</comment>
<dbReference type="AlphaFoldDB" id="X0SI59"/>
<evidence type="ECO:0000313" key="2">
    <source>
        <dbReference type="EMBL" id="GAF80704.1"/>
    </source>
</evidence>
<proteinExistence type="predicted"/>
<protein>
    <submittedName>
        <fullName evidence="2">Uncharacterized protein</fullName>
    </submittedName>
</protein>
<name>X0SI59_9ZZZZ</name>
<evidence type="ECO:0000256" key="1">
    <source>
        <dbReference type="SAM" id="MobiDB-lite"/>
    </source>
</evidence>
<organism evidence="2">
    <name type="scientific">marine sediment metagenome</name>
    <dbReference type="NCBI Taxonomy" id="412755"/>
    <lineage>
        <taxon>unclassified sequences</taxon>
        <taxon>metagenomes</taxon>
        <taxon>ecological metagenomes</taxon>
    </lineage>
</organism>
<dbReference type="EMBL" id="BARS01008569">
    <property type="protein sequence ID" value="GAF80704.1"/>
    <property type="molecule type" value="Genomic_DNA"/>
</dbReference>
<sequence length="201" mass="21848">ELGPVDLSETPLGELPPIRLSRVAAGDLSDEDLIMAYNIATAFSATIALRHFAEEIVQRPSFAGKDELVEAYEILIAMEENPQRALDLLGEGRQAAESAGQSSAMWDLREVPLRVVRGETQQAIAMIQHVQAEHLREPGVADALRNLLVQMGVIHPDGTPAADLPNQQHPGQAAEPPAQESKLWTPDSEQPGGEKKLWTPD</sequence>
<gene>
    <name evidence="2" type="ORF">S01H1_16312</name>
</gene>